<organism evidence="1 2">
    <name type="scientific">Ferrovibrio terrae</name>
    <dbReference type="NCBI Taxonomy" id="2594003"/>
    <lineage>
        <taxon>Bacteria</taxon>
        <taxon>Pseudomonadati</taxon>
        <taxon>Pseudomonadota</taxon>
        <taxon>Alphaproteobacteria</taxon>
        <taxon>Rhodospirillales</taxon>
        <taxon>Rhodospirillaceae</taxon>
        <taxon>Ferrovibrio</taxon>
    </lineage>
</organism>
<dbReference type="Proteomes" id="UP000317496">
    <property type="component" value="Chromosome"/>
</dbReference>
<dbReference type="OrthoDB" id="9768668at2"/>
<gene>
    <name evidence="1" type="ORF">FNB15_14470</name>
</gene>
<proteinExistence type="predicted"/>
<name>A0A516H3Q5_9PROT</name>
<sequence>MTLPSTIILGGGPGGTGPLVWAAQTGLLDAWLDQGIVLVDSQPKLGGMLGRYAINSDTLGAAYLECLEAGGAHAVLREMRADPVVQEMQAYRKGFPPLSLVGRFMARLGAGLHDVLARHPRCAVLSSTTARSVTMLPDGSVKVKATGKVARGHRLQGRSVVVALGGTHPVPFPTYRGALPALPSDTILTPAGLYRAAEILRQAKQPRVVVLGGSHSAYSVAWALTHLLGEEAVPGLEIVLLSRREPPVFYASAAAAAADGYVFVDGDICPRTGRVNRLGGLRGNGREIWRQMRHHPGSLRVRSQNEMELSATELRALLTEAALLVPAFGYRSRQLPVLDHAGARVALQTDPTLPVVDTECRLCCADGSVLPNLFGIGLGTGFRPTEAMGGEPNFTGQANSLWLYQNDIGATVFRGVQQAMLERRPAPTRSTAATALGEALAFG</sequence>
<dbReference type="AlphaFoldDB" id="A0A516H3Q5"/>
<protein>
    <recommendedName>
        <fullName evidence="3">FAD/NAD(P)-binding domain-containing protein</fullName>
    </recommendedName>
</protein>
<evidence type="ECO:0000313" key="2">
    <source>
        <dbReference type="Proteomes" id="UP000317496"/>
    </source>
</evidence>
<reference evidence="1 2" key="1">
    <citation type="submission" date="2019-07" db="EMBL/GenBank/DDBJ databases">
        <title>Genome sequencing for Ferrovibrio sp. K5.</title>
        <authorList>
            <person name="Park S.-J."/>
        </authorList>
    </citation>
    <scope>NUCLEOTIDE SEQUENCE [LARGE SCALE GENOMIC DNA]</scope>
    <source>
        <strain evidence="1 2">K5</strain>
    </source>
</reference>
<dbReference type="InterPro" id="IPR036188">
    <property type="entry name" value="FAD/NAD-bd_sf"/>
</dbReference>
<accession>A0A516H3Q5</accession>
<evidence type="ECO:0000313" key="1">
    <source>
        <dbReference type="EMBL" id="QDO98403.1"/>
    </source>
</evidence>
<dbReference type="Gene3D" id="3.50.50.60">
    <property type="entry name" value="FAD/NAD(P)-binding domain"/>
    <property type="match status" value="1"/>
</dbReference>
<dbReference type="SUPFAM" id="SSF51905">
    <property type="entry name" value="FAD/NAD(P)-binding domain"/>
    <property type="match status" value="1"/>
</dbReference>
<evidence type="ECO:0008006" key="3">
    <source>
        <dbReference type="Google" id="ProtNLM"/>
    </source>
</evidence>
<dbReference type="PRINTS" id="PR00368">
    <property type="entry name" value="FADPNR"/>
</dbReference>
<dbReference type="KEGG" id="fer:FNB15_14470"/>
<dbReference type="RefSeq" id="WP_144069384.1">
    <property type="nucleotide sequence ID" value="NZ_CP041636.1"/>
</dbReference>
<keyword evidence="2" id="KW-1185">Reference proteome</keyword>
<dbReference type="EMBL" id="CP041636">
    <property type="protein sequence ID" value="QDO98403.1"/>
    <property type="molecule type" value="Genomic_DNA"/>
</dbReference>